<keyword evidence="2" id="KW-0812">Transmembrane</keyword>
<comment type="caution">
    <text evidence="3">The sequence shown here is derived from an EMBL/GenBank/DDBJ whole genome shotgun (WGS) entry which is preliminary data.</text>
</comment>
<evidence type="ECO:0000256" key="1">
    <source>
        <dbReference type="SAM" id="MobiDB-lite"/>
    </source>
</evidence>
<accession>A0ABT8JS89</accession>
<keyword evidence="4" id="KW-1185">Reference proteome</keyword>
<dbReference type="RefSeq" id="WP_301243698.1">
    <property type="nucleotide sequence ID" value="NZ_JAROCC010000007.1"/>
</dbReference>
<organism evidence="3 4">
    <name type="scientific">Sporosarcina highlanderae</name>
    <dbReference type="NCBI Taxonomy" id="3035916"/>
    <lineage>
        <taxon>Bacteria</taxon>
        <taxon>Bacillati</taxon>
        <taxon>Bacillota</taxon>
        <taxon>Bacilli</taxon>
        <taxon>Bacillales</taxon>
        <taxon>Caryophanaceae</taxon>
        <taxon>Sporosarcina</taxon>
    </lineage>
</organism>
<evidence type="ECO:0000313" key="3">
    <source>
        <dbReference type="EMBL" id="MDN4607939.1"/>
    </source>
</evidence>
<keyword evidence="2" id="KW-0472">Membrane</keyword>
<dbReference type="EMBL" id="JAROCC010000007">
    <property type="protein sequence ID" value="MDN4607939.1"/>
    <property type="molecule type" value="Genomic_DNA"/>
</dbReference>
<evidence type="ECO:0000256" key="2">
    <source>
        <dbReference type="SAM" id="Phobius"/>
    </source>
</evidence>
<protein>
    <submittedName>
        <fullName evidence="3">Stage II sporulation protein P</fullName>
    </submittedName>
</protein>
<feature type="region of interest" description="Disordered" evidence="1">
    <location>
        <begin position="94"/>
        <end position="114"/>
    </location>
</feature>
<dbReference type="Proteomes" id="UP001175097">
    <property type="component" value="Unassembled WGS sequence"/>
</dbReference>
<sequence length="362" mass="40733">MFPKIKPHSKKKNKKKKKKSLLAVLLYIAIILFHIWLLIVSLLALNYRNTRNKEEYPEFGRESSFSNIGTETLDNHSGSAVSLAKSNVSTNSKSDKKIMKSVEQQPGRDEFKPNMKDLLKDSDLAFKDLDAIFANMKSPKSYSKDSIHSTFGRDVVYIYHTHNRESFLPFLKDTNNPQNAYHSKVNMTLVGEMLGKALERRGVGAKVNSTDIVQELSLRGLDYNSSYELSGEIVREARGENADLDIFLDLHRDSLRKDSTTVKLNGEDYAQLLFVVGTGHEDFAKNLSFAEGVNDILSTQYPGLSKGILKKDQSQGNGVFNQDLSPNSIIVEIGGVDNTTEELHRSVEAFADVLSEYYWHGK</sequence>
<keyword evidence="2" id="KW-1133">Transmembrane helix</keyword>
<proteinExistence type="predicted"/>
<feature type="transmembrane region" description="Helical" evidence="2">
    <location>
        <begin position="21"/>
        <end position="45"/>
    </location>
</feature>
<gene>
    <name evidence="3" type="ORF">P5G49_10725</name>
</gene>
<dbReference type="InterPro" id="IPR010897">
    <property type="entry name" value="Spore_II_P"/>
</dbReference>
<dbReference type="SUPFAM" id="SSF53187">
    <property type="entry name" value="Zn-dependent exopeptidases"/>
    <property type="match status" value="1"/>
</dbReference>
<name>A0ABT8JS89_9BACL</name>
<evidence type="ECO:0000313" key="4">
    <source>
        <dbReference type="Proteomes" id="UP001175097"/>
    </source>
</evidence>
<reference evidence="3" key="1">
    <citation type="submission" date="2023-03" db="EMBL/GenBank/DDBJ databases">
        <title>MT1 and MT2 Draft Genomes of Novel Species.</title>
        <authorList>
            <person name="Venkateswaran K."/>
        </authorList>
    </citation>
    <scope>NUCLEOTIDE SEQUENCE</scope>
    <source>
        <strain evidence="3">F6_3S_P_2</strain>
    </source>
</reference>
<dbReference type="Pfam" id="PF07454">
    <property type="entry name" value="SpoIIP"/>
    <property type="match status" value="1"/>
</dbReference>
<dbReference type="NCBIfam" id="TIGR02867">
    <property type="entry name" value="spore_II_P"/>
    <property type="match status" value="1"/>
</dbReference>